<evidence type="ECO:0000256" key="1">
    <source>
        <dbReference type="ARBA" id="ARBA00022737"/>
    </source>
</evidence>
<organism evidence="3 4">
    <name type="scientific">Cylindrotheca closterium</name>
    <dbReference type="NCBI Taxonomy" id="2856"/>
    <lineage>
        <taxon>Eukaryota</taxon>
        <taxon>Sar</taxon>
        <taxon>Stramenopiles</taxon>
        <taxon>Ochrophyta</taxon>
        <taxon>Bacillariophyta</taxon>
        <taxon>Bacillariophyceae</taxon>
        <taxon>Bacillariophycidae</taxon>
        <taxon>Bacillariales</taxon>
        <taxon>Bacillariaceae</taxon>
        <taxon>Cylindrotheca</taxon>
    </lineage>
</organism>
<dbReference type="PANTHER" id="PTHR43215">
    <property type="entry name" value="RADIAL SPOKE HEAD 1 HOMOLOG"/>
    <property type="match status" value="1"/>
</dbReference>
<evidence type="ECO:0008006" key="5">
    <source>
        <dbReference type="Google" id="ProtNLM"/>
    </source>
</evidence>
<accession>A0AAD2FIG6</accession>
<dbReference type="Pfam" id="PF02493">
    <property type="entry name" value="MORN"/>
    <property type="match status" value="9"/>
</dbReference>
<gene>
    <name evidence="3" type="ORF">CYCCA115_LOCUS7702</name>
</gene>
<proteinExistence type="predicted"/>
<dbReference type="SMART" id="SM00698">
    <property type="entry name" value="MORN"/>
    <property type="match status" value="9"/>
</dbReference>
<keyword evidence="4" id="KW-1185">Reference proteome</keyword>
<feature type="region of interest" description="Disordered" evidence="2">
    <location>
        <begin position="170"/>
        <end position="233"/>
    </location>
</feature>
<feature type="compositionally biased region" description="Basic and acidic residues" evidence="2">
    <location>
        <begin position="173"/>
        <end position="193"/>
    </location>
</feature>
<evidence type="ECO:0000256" key="2">
    <source>
        <dbReference type="SAM" id="MobiDB-lite"/>
    </source>
</evidence>
<dbReference type="AlphaFoldDB" id="A0AAD2FIG6"/>
<keyword evidence="1" id="KW-0677">Repeat</keyword>
<dbReference type="InterPro" id="IPR003409">
    <property type="entry name" value="MORN"/>
</dbReference>
<name>A0AAD2FIG6_9STRA</name>
<evidence type="ECO:0000313" key="3">
    <source>
        <dbReference type="EMBL" id="CAJ1941901.1"/>
    </source>
</evidence>
<feature type="compositionally biased region" description="Basic residues" evidence="2">
    <location>
        <begin position="492"/>
        <end position="507"/>
    </location>
</feature>
<dbReference type="SUPFAM" id="SSF82185">
    <property type="entry name" value="Histone H3 K4-specific methyltransferase SET7/9 N-terminal domain"/>
    <property type="match status" value="2"/>
</dbReference>
<comment type="caution">
    <text evidence="3">The sequence shown here is derived from an EMBL/GenBank/DDBJ whole genome shotgun (WGS) entry which is preliminary data.</text>
</comment>
<feature type="compositionally biased region" description="Polar residues" evidence="2">
    <location>
        <begin position="213"/>
        <end position="231"/>
    </location>
</feature>
<protein>
    <recommendedName>
        <fullName evidence="5">MORN repeat-containing protein 5</fullName>
    </recommendedName>
</protein>
<feature type="region of interest" description="Disordered" evidence="2">
    <location>
        <begin position="645"/>
        <end position="677"/>
    </location>
</feature>
<feature type="compositionally biased region" description="Low complexity" evidence="2">
    <location>
        <begin position="649"/>
        <end position="677"/>
    </location>
</feature>
<dbReference type="EMBL" id="CAKOGP040001101">
    <property type="protein sequence ID" value="CAJ1941901.1"/>
    <property type="molecule type" value="Genomic_DNA"/>
</dbReference>
<reference evidence="3" key="1">
    <citation type="submission" date="2023-08" db="EMBL/GenBank/DDBJ databases">
        <authorList>
            <person name="Audoor S."/>
            <person name="Bilcke G."/>
        </authorList>
    </citation>
    <scope>NUCLEOTIDE SEQUENCE</scope>
</reference>
<feature type="region of interest" description="Disordered" evidence="2">
    <location>
        <begin position="471"/>
        <end position="547"/>
    </location>
</feature>
<evidence type="ECO:0000313" key="4">
    <source>
        <dbReference type="Proteomes" id="UP001295423"/>
    </source>
</evidence>
<dbReference type="PANTHER" id="PTHR43215:SF14">
    <property type="entry name" value="RADIAL SPOKE HEAD 1 HOMOLOG"/>
    <property type="match status" value="1"/>
</dbReference>
<dbReference type="Gene3D" id="2.20.110.10">
    <property type="entry name" value="Histone H3 K4-specific methyltransferase SET7/9 N-terminal domain"/>
    <property type="match status" value="3"/>
</dbReference>
<sequence length="936" mass="104088">MSTVALKGKLELIETKETIQSTAKGDSQHDEKPLAAITAKSKNQSETPPTWNKAATITRKIRKWHWKGKWAFGSHINETFANKNSATPLPKKAHKLQPFHYYFEEEADPSDVALPSLALLESLPTDPNTPKVDNIVKNNAQYSAGLTSRSTMHDQLPNNRFKKRAELSLSLKSSKDDGMKARSPCKADPRSDDATTTLSGGLALEEKEGKTLPSRSSLSCSGVKSKTNAENATDAPHSILNKTCMDPKSLTPSTEVAIMPRRLSSVSRQNYDAEPKVEKAMKPDLKCKSNEKRKVSRIDDLGQMTPGKYGAKLQVTGPKQLDLSLSFAVVSSTDPPFTDALSFFRHKNGDSLDHENTKNLAKSAADDAHNPCPPSGLWKGYFQNATVGRGKGTQRVQEQFYLFLNARPGNNAVFSFDGVQNQMPPTHFQDPILVRGSGDNQFGMFEFCGHLNISTMEMEIQRQYVHVEEEIPTTKPSPNKKKKQRLATPVVTRHKSTRPYFTRKRQPSWKVKSQEGNGEDESSKRKKRKMNVETSNTAEGYSDGGRIPSDIVAAGSMESVADSILLSTGSCINHVDTAKTPSKRKSSNPVGIVRRQGLAAGTFKTIPKHTHIAALSDAMKLPSTGDAQLSKWRAAHFLYYQRHDPEEPQQQQQQQQGKFQHSKQQQSSTGSSFSSTSTNPKYVIYEGEMVDSKRAGRGTCLYSNNMLYEGEWKWNKEHGYGIVMTSDRTRIIYEGEFERGRMQGKGIYYYEQAKNSKCTDGGARYTGEFKENMRNGIGKYYLPDTSVYEGMWSNGLMNGRGVLTWADNSCYDGEWKDGIRTGQGILKTSDGFYYDGMWVNNSMEGRGFAVYPCGQKYEGLFSKGRREGRGTLTLTNGVVYEGRFRDDAVDGQGTMKMSRATVVPTKKGKDDFMVPISFQSDMSHIHAKAGFTSVGE</sequence>
<dbReference type="Proteomes" id="UP001295423">
    <property type="component" value="Unassembled WGS sequence"/>
</dbReference>